<dbReference type="EMBL" id="SAEB01000001">
    <property type="protein sequence ID" value="RVD88979.1"/>
    <property type="molecule type" value="Genomic_DNA"/>
</dbReference>
<dbReference type="AlphaFoldDB" id="A0A437ACI5"/>
<sequence length="153" mass="16349">MRLAIIIITLIYSIFAGAAQVGYGCNRDNCLRAVIASAFPNRNGAADCSSFLLTTVTPAARTVTITKKTTTTVFATNNIGYRNIKARPVTVIPSRIPAYAAACSGSARYSSACSCIGVRPSTTTARTPTKTVTVTRTFTKHCKVQCKTRCGWN</sequence>
<evidence type="ECO:0000313" key="2">
    <source>
        <dbReference type="EMBL" id="RVD88979.1"/>
    </source>
</evidence>
<evidence type="ECO:0000313" key="3">
    <source>
        <dbReference type="Proteomes" id="UP000283090"/>
    </source>
</evidence>
<keyword evidence="3" id="KW-1185">Reference proteome</keyword>
<dbReference type="GeneID" id="93582314"/>
<feature type="signal peptide" evidence="1">
    <location>
        <begin position="1"/>
        <end position="18"/>
    </location>
</feature>
<comment type="caution">
    <text evidence="2">The sequence shown here is derived from an EMBL/GenBank/DDBJ whole genome shotgun (WGS) entry which is preliminary data.</text>
</comment>
<organism evidence="2 3">
    <name type="scientific">Arthrobotrys flagrans</name>
    <name type="common">Nematode-trapping fungus</name>
    <name type="synonym">Trichothecium flagrans</name>
    <dbReference type="NCBI Taxonomy" id="97331"/>
    <lineage>
        <taxon>Eukaryota</taxon>
        <taxon>Fungi</taxon>
        <taxon>Dikarya</taxon>
        <taxon>Ascomycota</taxon>
        <taxon>Pezizomycotina</taxon>
        <taxon>Orbiliomycetes</taxon>
        <taxon>Orbiliales</taxon>
        <taxon>Orbiliaceae</taxon>
        <taxon>Arthrobotrys</taxon>
    </lineage>
</organism>
<feature type="chain" id="PRO_5019494032" evidence="1">
    <location>
        <begin position="19"/>
        <end position="153"/>
    </location>
</feature>
<evidence type="ECO:0000256" key="1">
    <source>
        <dbReference type="SAM" id="SignalP"/>
    </source>
</evidence>
<dbReference type="OrthoDB" id="5596743at2759"/>
<dbReference type="PROSITE" id="PS51257">
    <property type="entry name" value="PROKAR_LIPOPROTEIN"/>
    <property type="match status" value="1"/>
</dbReference>
<name>A0A437ACI5_ARTFL</name>
<dbReference type="RefSeq" id="XP_067494523.1">
    <property type="nucleotide sequence ID" value="XM_067631867.1"/>
</dbReference>
<keyword evidence="1" id="KW-0732">Signal</keyword>
<gene>
    <name evidence="2" type="ORF">DFL_000003</name>
</gene>
<dbReference type="STRING" id="97331.A0A437ACI5"/>
<accession>A0A437ACI5</accession>
<dbReference type="VEuPathDB" id="FungiDB:DFL_000003"/>
<dbReference type="Proteomes" id="UP000283090">
    <property type="component" value="Unassembled WGS sequence"/>
</dbReference>
<protein>
    <submittedName>
        <fullName evidence="2">Uncharacterized protein</fullName>
    </submittedName>
</protein>
<proteinExistence type="predicted"/>
<reference evidence="2 3" key="1">
    <citation type="submission" date="2019-01" db="EMBL/GenBank/DDBJ databases">
        <title>Intercellular communication is required for trap formation in the nematode-trapping fungus Duddingtonia flagrans.</title>
        <authorList>
            <person name="Youssar L."/>
            <person name="Wernet V."/>
            <person name="Hensel N."/>
            <person name="Hildebrandt H.-G."/>
            <person name="Fischer R."/>
        </authorList>
    </citation>
    <scope>NUCLEOTIDE SEQUENCE [LARGE SCALE GENOMIC DNA]</scope>
    <source>
        <strain evidence="2 3">CBS H-5679</strain>
    </source>
</reference>